<dbReference type="Proteomes" id="UP001234202">
    <property type="component" value="Unassembled WGS sequence"/>
</dbReference>
<gene>
    <name evidence="1" type="ORF">QFC24_003913</name>
</gene>
<accession>A0ACC2XFQ6</accession>
<proteinExistence type="predicted"/>
<comment type="caution">
    <text evidence="1">The sequence shown here is derived from an EMBL/GenBank/DDBJ whole genome shotgun (WGS) entry which is preliminary data.</text>
</comment>
<name>A0ACC2XFQ6_9TREE</name>
<protein>
    <submittedName>
        <fullName evidence="1">Uncharacterized protein</fullName>
    </submittedName>
</protein>
<sequence length="84" mass="9484">MSQSQVAVNLATMRKLLRLNRTNLEVYQGELDTIPTQDTAIRDMNKVLDVPPPPYNQVPAWPQQPHFDNGYPFQPPPPGGQGTW</sequence>
<reference evidence="1" key="1">
    <citation type="submission" date="2023-04" db="EMBL/GenBank/DDBJ databases">
        <title>Draft Genome sequencing of Naganishia species isolated from polar environments using Oxford Nanopore Technology.</title>
        <authorList>
            <person name="Leo P."/>
            <person name="Venkateswaran K."/>
        </authorList>
    </citation>
    <scope>NUCLEOTIDE SEQUENCE</scope>
    <source>
        <strain evidence="1">DBVPG 5303</strain>
    </source>
</reference>
<evidence type="ECO:0000313" key="2">
    <source>
        <dbReference type="Proteomes" id="UP001234202"/>
    </source>
</evidence>
<organism evidence="1 2">
    <name type="scientific">Naganishia onofrii</name>
    <dbReference type="NCBI Taxonomy" id="1851511"/>
    <lineage>
        <taxon>Eukaryota</taxon>
        <taxon>Fungi</taxon>
        <taxon>Dikarya</taxon>
        <taxon>Basidiomycota</taxon>
        <taxon>Agaricomycotina</taxon>
        <taxon>Tremellomycetes</taxon>
        <taxon>Filobasidiales</taxon>
        <taxon>Filobasidiaceae</taxon>
        <taxon>Naganishia</taxon>
    </lineage>
</organism>
<dbReference type="EMBL" id="JASBWV010000013">
    <property type="protein sequence ID" value="KAJ9122875.1"/>
    <property type="molecule type" value="Genomic_DNA"/>
</dbReference>
<keyword evidence="2" id="KW-1185">Reference proteome</keyword>
<evidence type="ECO:0000313" key="1">
    <source>
        <dbReference type="EMBL" id="KAJ9122875.1"/>
    </source>
</evidence>